<sequence length="111" mass="11827">MLSTNNTTLRDGARPELNKLDSDTFQCPFCEIWSNHNDSSSDGPDSRSSDGPDSRSSDGPDGRYSGSSDGRSVIAQTAATVVAPATAATWHNISTAPKIDVKALNHNMLFL</sequence>
<comment type="caution">
    <text evidence="1">The sequence shown here is derived from an EMBL/GenBank/DDBJ whole genome shotgun (WGS) entry which is preliminary data.</text>
</comment>
<proteinExistence type="predicted"/>
<reference evidence="1" key="1">
    <citation type="submission" date="2022-05" db="EMBL/GenBank/DDBJ databases">
        <title>Chromosome-level genome of Chaenocephalus aceratus.</title>
        <authorList>
            <person name="Park H."/>
        </authorList>
    </citation>
    <scope>NUCLEOTIDE SEQUENCE</scope>
    <source>
        <strain evidence="1">KU_202001</strain>
    </source>
</reference>
<gene>
    <name evidence="1" type="ORF">KUCAC02_030936</name>
</gene>
<keyword evidence="2" id="KW-1185">Reference proteome</keyword>
<dbReference type="EMBL" id="CM043789">
    <property type="protein sequence ID" value="KAI4827548.1"/>
    <property type="molecule type" value="Genomic_DNA"/>
</dbReference>
<name>A0ACB9XMJ2_CHAAC</name>
<evidence type="ECO:0000313" key="2">
    <source>
        <dbReference type="Proteomes" id="UP001057452"/>
    </source>
</evidence>
<organism evidence="1 2">
    <name type="scientific">Chaenocephalus aceratus</name>
    <name type="common">Blackfin icefish</name>
    <name type="synonym">Chaenichthys aceratus</name>
    <dbReference type="NCBI Taxonomy" id="36190"/>
    <lineage>
        <taxon>Eukaryota</taxon>
        <taxon>Metazoa</taxon>
        <taxon>Chordata</taxon>
        <taxon>Craniata</taxon>
        <taxon>Vertebrata</taxon>
        <taxon>Euteleostomi</taxon>
        <taxon>Actinopterygii</taxon>
        <taxon>Neopterygii</taxon>
        <taxon>Teleostei</taxon>
        <taxon>Neoteleostei</taxon>
        <taxon>Acanthomorphata</taxon>
        <taxon>Eupercaria</taxon>
        <taxon>Perciformes</taxon>
        <taxon>Notothenioidei</taxon>
        <taxon>Channichthyidae</taxon>
        <taxon>Chaenocephalus</taxon>
    </lineage>
</organism>
<evidence type="ECO:0000313" key="1">
    <source>
        <dbReference type="EMBL" id="KAI4827548.1"/>
    </source>
</evidence>
<protein>
    <submittedName>
        <fullName evidence="1">Uncharacterized protein</fullName>
    </submittedName>
</protein>
<dbReference type="Proteomes" id="UP001057452">
    <property type="component" value="Chromosome 5"/>
</dbReference>
<accession>A0ACB9XMJ2</accession>